<dbReference type="Proteomes" id="UP000694700">
    <property type="component" value="Unplaced"/>
</dbReference>
<dbReference type="InterPro" id="IPR013164">
    <property type="entry name" value="Cadherin_N"/>
</dbReference>
<dbReference type="Gene3D" id="2.60.40.60">
    <property type="entry name" value="Cadherins"/>
    <property type="match status" value="1"/>
</dbReference>
<feature type="signal peptide" evidence="2">
    <location>
        <begin position="1"/>
        <end position="31"/>
    </location>
</feature>
<dbReference type="AlphaFoldDB" id="A0A8C1Y3M5"/>
<keyword evidence="1" id="KW-0325">Glycoprotein</keyword>
<evidence type="ECO:0000259" key="3">
    <source>
        <dbReference type="Pfam" id="PF08266"/>
    </source>
</evidence>
<reference evidence="4" key="1">
    <citation type="submission" date="2025-08" db="UniProtKB">
        <authorList>
            <consortium name="Ensembl"/>
        </authorList>
    </citation>
    <scope>IDENTIFICATION</scope>
</reference>
<proteinExistence type="predicted"/>
<dbReference type="Pfam" id="PF08266">
    <property type="entry name" value="Cadherin_2"/>
    <property type="match status" value="1"/>
</dbReference>
<accession>A0A8C1Y3M5</accession>
<evidence type="ECO:0000313" key="4">
    <source>
        <dbReference type="Ensembl" id="ENSCCRP00015091452.1"/>
    </source>
</evidence>
<evidence type="ECO:0000256" key="1">
    <source>
        <dbReference type="ARBA" id="ARBA00023180"/>
    </source>
</evidence>
<dbReference type="Ensembl" id="ENSCCRT00015094394.1">
    <property type="protein sequence ID" value="ENSCCRP00015091452.1"/>
    <property type="gene ID" value="ENSCCRG00015036885.1"/>
</dbReference>
<feature type="chain" id="PRO_5034289356" description="Cadherin N-terminal domain-containing protein" evidence="2">
    <location>
        <begin position="32"/>
        <end position="86"/>
    </location>
</feature>
<evidence type="ECO:0000256" key="2">
    <source>
        <dbReference type="SAM" id="SignalP"/>
    </source>
</evidence>
<keyword evidence="2" id="KW-0732">Signal</keyword>
<sequence length="86" mass="9852">MEARGQRRERERWWIFLCFYLLVCLGQQVSAQIRYSIPEEVKVGSAVGNCAKDLGLDVSTLVDRRFRIVSGSNELFQISQENVNAT</sequence>
<organism evidence="4 5">
    <name type="scientific">Cyprinus carpio</name>
    <name type="common">Common carp</name>
    <dbReference type="NCBI Taxonomy" id="7962"/>
    <lineage>
        <taxon>Eukaryota</taxon>
        <taxon>Metazoa</taxon>
        <taxon>Chordata</taxon>
        <taxon>Craniata</taxon>
        <taxon>Vertebrata</taxon>
        <taxon>Euteleostomi</taxon>
        <taxon>Actinopterygii</taxon>
        <taxon>Neopterygii</taxon>
        <taxon>Teleostei</taxon>
        <taxon>Ostariophysi</taxon>
        <taxon>Cypriniformes</taxon>
        <taxon>Cyprinidae</taxon>
        <taxon>Cyprininae</taxon>
        <taxon>Cyprinus</taxon>
    </lineage>
</organism>
<protein>
    <recommendedName>
        <fullName evidence="3">Cadherin N-terminal domain-containing protein</fullName>
    </recommendedName>
</protein>
<evidence type="ECO:0000313" key="5">
    <source>
        <dbReference type="Proteomes" id="UP000694700"/>
    </source>
</evidence>
<dbReference type="FunFam" id="2.60.40.60:FF:000398">
    <property type="entry name" value="Protocadherin cluster 1 gamma 26a"/>
    <property type="match status" value="1"/>
</dbReference>
<name>A0A8C1Y3M5_CYPCA</name>
<feature type="domain" description="Cadherin N-terminal" evidence="3">
    <location>
        <begin position="32"/>
        <end position="82"/>
    </location>
</feature>